<keyword evidence="3" id="KW-1185">Reference proteome</keyword>
<accession>A0ABV7LBJ6</accession>
<keyword evidence="2" id="KW-0560">Oxidoreductase</keyword>
<dbReference type="Gene3D" id="3.30.70.100">
    <property type="match status" value="1"/>
</dbReference>
<dbReference type="RefSeq" id="WP_376832042.1">
    <property type="nucleotide sequence ID" value="NZ_JBHLWR010000006.1"/>
</dbReference>
<sequence length="111" mass="13037">MFIAMNRFRVRKDRAADFEQMWLNRESHLHELDGFIEFHMLRGPEREDHILYASFTKWASKAHFDAWTKSEQFRKAHERAGQPASGPMTIGHPEFEGFEVFQTRPAGKAAE</sequence>
<dbReference type="Pfam" id="PF03992">
    <property type="entry name" value="ABM"/>
    <property type="match status" value="1"/>
</dbReference>
<dbReference type="GO" id="GO:0004497">
    <property type="term" value="F:monooxygenase activity"/>
    <property type="evidence" value="ECO:0007669"/>
    <property type="project" value="UniProtKB-KW"/>
</dbReference>
<organism evidence="2 3">
    <name type="scientific">Camelimonas abortus</name>
    <dbReference type="NCBI Taxonomy" id="1017184"/>
    <lineage>
        <taxon>Bacteria</taxon>
        <taxon>Pseudomonadati</taxon>
        <taxon>Pseudomonadota</taxon>
        <taxon>Alphaproteobacteria</taxon>
        <taxon>Hyphomicrobiales</taxon>
        <taxon>Chelatococcaceae</taxon>
        <taxon>Camelimonas</taxon>
    </lineage>
</organism>
<keyword evidence="2" id="KW-0503">Monooxygenase</keyword>
<dbReference type="EMBL" id="JBHRUV010000004">
    <property type="protein sequence ID" value="MFC3264899.1"/>
    <property type="molecule type" value="Genomic_DNA"/>
</dbReference>
<comment type="caution">
    <text evidence="2">The sequence shown here is derived from an EMBL/GenBank/DDBJ whole genome shotgun (WGS) entry which is preliminary data.</text>
</comment>
<dbReference type="Proteomes" id="UP001595536">
    <property type="component" value="Unassembled WGS sequence"/>
</dbReference>
<dbReference type="InterPro" id="IPR011008">
    <property type="entry name" value="Dimeric_a/b-barrel"/>
</dbReference>
<dbReference type="PROSITE" id="PS51725">
    <property type="entry name" value="ABM"/>
    <property type="match status" value="1"/>
</dbReference>
<protein>
    <submittedName>
        <fullName evidence="2">Antibiotic biosynthesis monooxygenase family protein</fullName>
        <ecNumber evidence="2">1.14.-.-</ecNumber>
    </submittedName>
</protein>
<proteinExistence type="predicted"/>
<evidence type="ECO:0000313" key="3">
    <source>
        <dbReference type="Proteomes" id="UP001595536"/>
    </source>
</evidence>
<reference evidence="3" key="1">
    <citation type="journal article" date="2019" name="Int. J. Syst. Evol. Microbiol.">
        <title>The Global Catalogue of Microorganisms (GCM) 10K type strain sequencing project: providing services to taxonomists for standard genome sequencing and annotation.</title>
        <authorList>
            <consortium name="The Broad Institute Genomics Platform"/>
            <consortium name="The Broad Institute Genome Sequencing Center for Infectious Disease"/>
            <person name="Wu L."/>
            <person name="Ma J."/>
        </authorList>
    </citation>
    <scope>NUCLEOTIDE SEQUENCE [LARGE SCALE GENOMIC DNA]</scope>
    <source>
        <strain evidence="3">CCM 7941</strain>
    </source>
</reference>
<feature type="domain" description="ABM" evidence="1">
    <location>
        <begin position="2"/>
        <end position="95"/>
    </location>
</feature>
<gene>
    <name evidence="2" type="ORF">ACFOEX_00800</name>
</gene>
<dbReference type="EC" id="1.14.-.-" evidence="2"/>
<dbReference type="InterPro" id="IPR007138">
    <property type="entry name" value="ABM_dom"/>
</dbReference>
<name>A0ABV7LBJ6_9HYPH</name>
<dbReference type="PANTHER" id="PTHR34474:SF2">
    <property type="entry name" value="SIGNAL TRANSDUCTION PROTEIN TRAP"/>
    <property type="match status" value="1"/>
</dbReference>
<evidence type="ECO:0000259" key="1">
    <source>
        <dbReference type="PROSITE" id="PS51725"/>
    </source>
</evidence>
<dbReference type="SUPFAM" id="SSF54909">
    <property type="entry name" value="Dimeric alpha+beta barrel"/>
    <property type="match status" value="1"/>
</dbReference>
<evidence type="ECO:0000313" key="2">
    <source>
        <dbReference type="EMBL" id="MFC3264899.1"/>
    </source>
</evidence>
<dbReference type="PANTHER" id="PTHR34474">
    <property type="entry name" value="SIGNAL TRANSDUCTION PROTEIN TRAP"/>
    <property type="match status" value="1"/>
</dbReference>
<dbReference type="InterPro" id="IPR050404">
    <property type="entry name" value="Heme-degrading_MO"/>
</dbReference>